<dbReference type="GO" id="GO:0016491">
    <property type="term" value="F:oxidoreductase activity"/>
    <property type="evidence" value="ECO:0007669"/>
    <property type="project" value="InterPro"/>
</dbReference>
<evidence type="ECO:0000256" key="2">
    <source>
        <dbReference type="ARBA" id="ARBA00022714"/>
    </source>
</evidence>
<dbReference type="PIRSF" id="PIRSF000216">
    <property type="entry name" value="NADH_DH_24kDa"/>
    <property type="match status" value="1"/>
</dbReference>
<dbReference type="InterPro" id="IPR028431">
    <property type="entry name" value="NADP_DH_HndA-like"/>
</dbReference>
<evidence type="ECO:0000256" key="5">
    <source>
        <dbReference type="ARBA" id="ARBA00023014"/>
    </source>
</evidence>
<dbReference type="CDD" id="cd03064">
    <property type="entry name" value="TRX_Fd_NuoE"/>
    <property type="match status" value="1"/>
</dbReference>
<dbReference type="Pfam" id="PF01257">
    <property type="entry name" value="2Fe-2S_thioredx"/>
    <property type="match status" value="1"/>
</dbReference>
<comment type="similarity">
    <text evidence="1">Belongs to the complex I 24 kDa subunit family.</text>
</comment>
<feature type="binding site" evidence="7">
    <location>
        <position position="90"/>
    </location>
    <ligand>
        <name>[2Fe-2S] cluster</name>
        <dbReference type="ChEBI" id="CHEBI:190135"/>
    </ligand>
</feature>
<dbReference type="AlphaFoldDB" id="A0A937K488"/>
<dbReference type="GO" id="GO:0046872">
    <property type="term" value="F:metal ion binding"/>
    <property type="evidence" value="ECO:0007669"/>
    <property type="project" value="UniProtKB-KW"/>
</dbReference>
<dbReference type="GO" id="GO:0051537">
    <property type="term" value="F:2 iron, 2 sulfur cluster binding"/>
    <property type="evidence" value="ECO:0007669"/>
    <property type="project" value="UniProtKB-KW"/>
</dbReference>
<evidence type="ECO:0000256" key="3">
    <source>
        <dbReference type="ARBA" id="ARBA00022723"/>
    </source>
</evidence>
<dbReference type="InterPro" id="IPR042128">
    <property type="entry name" value="NuoE_dom"/>
</dbReference>
<dbReference type="InterPro" id="IPR002023">
    <property type="entry name" value="NuoE-like"/>
</dbReference>
<comment type="cofactor">
    <cofactor evidence="6">
        <name>[2Fe-2S] cluster</name>
        <dbReference type="ChEBI" id="CHEBI:190135"/>
    </cofactor>
</comment>
<keyword evidence="3 7" id="KW-0479">Metal-binding</keyword>
<feature type="binding site" evidence="7">
    <location>
        <position position="85"/>
    </location>
    <ligand>
        <name>[2Fe-2S] cluster</name>
        <dbReference type="ChEBI" id="CHEBI:190135"/>
    </ligand>
</feature>
<organism evidence="8 9">
    <name type="scientific">Clostridium paridis</name>
    <dbReference type="NCBI Taxonomy" id="2803863"/>
    <lineage>
        <taxon>Bacteria</taxon>
        <taxon>Bacillati</taxon>
        <taxon>Bacillota</taxon>
        <taxon>Clostridia</taxon>
        <taxon>Eubacteriales</taxon>
        <taxon>Clostridiaceae</taxon>
        <taxon>Clostridium</taxon>
    </lineage>
</organism>
<dbReference type="RefSeq" id="WP_202767758.1">
    <property type="nucleotide sequence ID" value="NZ_JAESWA010000022.1"/>
</dbReference>
<comment type="cofactor">
    <cofactor evidence="7">
        <name>[2Fe-2S] cluster</name>
        <dbReference type="ChEBI" id="CHEBI:190135"/>
    </cofactor>
    <text evidence="7">Binds 1 [2Fe-2S] cluster.</text>
</comment>
<proteinExistence type="inferred from homology"/>
<name>A0A937K488_9CLOT</name>
<reference evidence="8" key="1">
    <citation type="submission" date="2021-01" db="EMBL/GenBank/DDBJ databases">
        <title>Genome public.</title>
        <authorList>
            <person name="Liu C."/>
            <person name="Sun Q."/>
        </authorList>
    </citation>
    <scope>NUCLEOTIDE SEQUENCE</scope>
    <source>
        <strain evidence="8">YIM B02565</strain>
    </source>
</reference>
<keyword evidence="2 7" id="KW-0001">2Fe-2S</keyword>
<evidence type="ECO:0000256" key="7">
    <source>
        <dbReference type="PIRSR" id="PIRSR000216-1"/>
    </source>
</evidence>
<dbReference type="FunFam" id="3.40.30.10:FF:000015">
    <property type="entry name" value="NADH-quinone oxidoreductase subunit E"/>
    <property type="match status" value="1"/>
</dbReference>
<comment type="caution">
    <text evidence="8">The sequence shown here is derived from an EMBL/GenBank/DDBJ whole genome shotgun (WGS) entry which is preliminary data.</text>
</comment>
<evidence type="ECO:0000256" key="4">
    <source>
        <dbReference type="ARBA" id="ARBA00023004"/>
    </source>
</evidence>
<evidence type="ECO:0000256" key="1">
    <source>
        <dbReference type="ARBA" id="ARBA00010643"/>
    </source>
</evidence>
<keyword evidence="4 7" id="KW-0408">Iron</keyword>
<dbReference type="Gene3D" id="1.10.10.1590">
    <property type="entry name" value="NADH-quinone oxidoreductase subunit E"/>
    <property type="match status" value="1"/>
</dbReference>
<dbReference type="Gene3D" id="3.40.30.10">
    <property type="entry name" value="Glutaredoxin"/>
    <property type="match status" value="1"/>
</dbReference>
<keyword evidence="9" id="KW-1185">Reference proteome</keyword>
<accession>A0A937K488</accession>
<dbReference type="PANTHER" id="PTHR43342">
    <property type="entry name" value="NADH-QUINONE OXIDOREDUCTASE, E SUBUNIT"/>
    <property type="match status" value="1"/>
</dbReference>
<feature type="binding site" evidence="7">
    <location>
        <position position="126"/>
    </location>
    <ligand>
        <name>[2Fe-2S] cluster</name>
        <dbReference type="ChEBI" id="CHEBI:190135"/>
    </ligand>
</feature>
<feature type="binding site" evidence="7">
    <location>
        <position position="130"/>
    </location>
    <ligand>
        <name>[2Fe-2S] cluster</name>
        <dbReference type="ChEBI" id="CHEBI:190135"/>
    </ligand>
</feature>
<dbReference type="Proteomes" id="UP000623681">
    <property type="component" value="Unassembled WGS sequence"/>
</dbReference>
<dbReference type="SUPFAM" id="SSF52833">
    <property type="entry name" value="Thioredoxin-like"/>
    <property type="match status" value="1"/>
</dbReference>
<dbReference type="EMBL" id="JAESWA010000022">
    <property type="protein sequence ID" value="MBL4932397.1"/>
    <property type="molecule type" value="Genomic_DNA"/>
</dbReference>
<keyword evidence="5 7" id="KW-0411">Iron-sulfur</keyword>
<dbReference type="InterPro" id="IPR036249">
    <property type="entry name" value="Thioredoxin-like_sf"/>
</dbReference>
<protein>
    <submittedName>
        <fullName evidence="8">NAD(P)H-dependent oxidoreductase subunit E</fullName>
    </submittedName>
</protein>
<evidence type="ECO:0000256" key="6">
    <source>
        <dbReference type="ARBA" id="ARBA00034078"/>
    </source>
</evidence>
<evidence type="ECO:0000313" key="8">
    <source>
        <dbReference type="EMBL" id="MBL4932397.1"/>
    </source>
</evidence>
<dbReference type="PANTHER" id="PTHR43342:SF2">
    <property type="entry name" value="POTENTIAL NAD-REDUCING HYDROGENASE SUBUNIT"/>
    <property type="match status" value="1"/>
</dbReference>
<sequence>MCCSNELSEKKYNELDEFIKLQGSSKSQLIAILHKAQEIFGYLPKEVQMFVAEKLNLPYSKVYGVVTFYSFFSTTAKGKYVINVCTGTACFVRGAGEVLEEFEKKLGIHEGETTADGKFTIDTLRCVGACGLAPVVSVNGKVYGHFNRKDVDRLIQEYVE</sequence>
<evidence type="ECO:0000313" key="9">
    <source>
        <dbReference type="Proteomes" id="UP000623681"/>
    </source>
</evidence>
<gene>
    <name evidence="8" type="ORF">JK634_11310</name>
</gene>
<dbReference type="InterPro" id="IPR041921">
    <property type="entry name" value="NuoE_N"/>
</dbReference>